<dbReference type="OrthoDB" id="9773999at2"/>
<gene>
    <name evidence="7" type="ORF">FFV09_04035</name>
</gene>
<accession>A0A4Y6UR49</accession>
<feature type="domain" description="Pseudouridine synthase RsuA/RluA-like" evidence="6">
    <location>
        <begin position="130"/>
        <end position="281"/>
    </location>
</feature>
<keyword evidence="4" id="KW-0413">Isomerase</keyword>
<dbReference type="AlphaFoldDB" id="A0A4Y6UR49"/>
<dbReference type="NCBIfam" id="TIGR00005">
    <property type="entry name" value="rluA_subfam"/>
    <property type="match status" value="1"/>
</dbReference>
<dbReference type="GO" id="GO:0003723">
    <property type="term" value="F:RNA binding"/>
    <property type="evidence" value="ECO:0007669"/>
    <property type="project" value="InterPro"/>
</dbReference>
<dbReference type="Gene3D" id="3.30.2350.10">
    <property type="entry name" value="Pseudouridine synthase"/>
    <property type="match status" value="1"/>
</dbReference>
<evidence type="ECO:0000259" key="6">
    <source>
        <dbReference type="Pfam" id="PF00849"/>
    </source>
</evidence>
<proteinExistence type="inferred from homology"/>
<evidence type="ECO:0000256" key="2">
    <source>
        <dbReference type="ARBA" id="ARBA00010876"/>
    </source>
</evidence>
<protein>
    <recommendedName>
        <fullName evidence="4">Pseudouridine synthase</fullName>
        <ecNumber evidence="4">5.4.99.-</ecNumber>
    </recommendedName>
</protein>
<dbReference type="PANTHER" id="PTHR21600:SF71">
    <property type="entry name" value="PSEUDOURIDINE SYNTHASE"/>
    <property type="match status" value="1"/>
</dbReference>
<name>A0A4Y6UR49_SACBS</name>
<dbReference type="EMBL" id="CP041217">
    <property type="protein sequence ID" value="QDH20099.1"/>
    <property type="molecule type" value="Genomic_DNA"/>
</dbReference>
<comment type="similarity">
    <text evidence="2 4">Belongs to the pseudouridine synthase RluA family.</text>
</comment>
<feature type="region of interest" description="Disordered" evidence="5">
    <location>
        <begin position="20"/>
        <end position="49"/>
    </location>
</feature>
<dbReference type="InterPro" id="IPR020103">
    <property type="entry name" value="PsdUridine_synth_cat_dom_sf"/>
</dbReference>
<dbReference type="EC" id="5.4.99.-" evidence="4"/>
<comment type="catalytic activity">
    <reaction evidence="1 4">
        <text>a uridine in RNA = a pseudouridine in RNA</text>
        <dbReference type="Rhea" id="RHEA:48348"/>
        <dbReference type="Rhea" id="RHEA-COMP:12068"/>
        <dbReference type="Rhea" id="RHEA-COMP:12069"/>
        <dbReference type="ChEBI" id="CHEBI:65314"/>
        <dbReference type="ChEBI" id="CHEBI:65315"/>
    </reaction>
</comment>
<evidence type="ECO:0000313" key="7">
    <source>
        <dbReference type="EMBL" id="QDH20099.1"/>
    </source>
</evidence>
<evidence type="ECO:0000256" key="5">
    <source>
        <dbReference type="SAM" id="MobiDB-lite"/>
    </source>
</evidence>
<organism evidence="7 8">
    <name type="scientific">Saccharibacillus brassicae</name>
    <dbReference type="NCBI Taxonomy" id="2583377"/>
    <lineage>
        <taxon>Bacteria</taxon>
        <taxon>Bacillati</taxon>
        <taxon>Bacillota</taxon>
        <taxon>Bacilli</taxon>
        <taxon>Bacillales</taxon>
        <taxon>Paenibacillaceae</taxon>
        <taxon>Saccharibacillus</taxon>
    </lineage>
</organism>
<comment type="function">
    <text evidence="4">Responsible for synthesis of pseudouridine from uracil.</text>
</comment>
<dbReference type="GO" id="GO:0140098">
    <property type="term" value="F:catalytic activity, acting on RNA"/>
    <property type="evidence" value="ECO:0007669"/>
    <property type="project" value="UniProtKB-ARBA"/>
</dbReference>
<dbReference type="SUPFAM" id="SSF55120">
    <property type="entry name" value="Pseudouridine synthase"/>
    <property type="match status" value="1"/>
</dbReference>
<dbReference type="CDD" id="cd02869">
    <property type="entry name" value="PseudoU_synth_RluA_like"/>
    <property type="match status" value="1"/>
</dbReference>
<dbReference type="Proteomes" id="UP000316968">
    <property type="component" value="Chromosome"/>
</dbReference>
<evidence type="ECO:0000256" key="1">
    <source>
        <dbReference type="ARBA" id="ARBA00000073"/>
    </source>
</evidence>
<dbReference type="Pfam" id="PF00849">
    <property type="entry name" value="PseudoU_synth_2"/>
    <property type="match status" value="1"/>
</dbReference>
<dbReference type="InterPro" id="IPR050188">
    <property type="entry name" value="RluA_PseudoU_synthase"/>
</dbReference>
<dbReference type="RefSeq" id="WP_141446485.1">
    <property type="nucleotide sequence ID" value="NZ_CP041217.1"/>
</dbReference>
<dbReference type="InterPro" id="IPR006225">
    <property type="entry name" value="PsdUridine_synth_RluC/D"/>
</dbReference>
<evidence type="ECO:0000313" key="8">
    <source>
        <dbReference type="Proteomes" id="UP000316968"/>
    </source>
</evidence>
<reference evidence="7 8" key="1">
    <citation type="submission" date="2019-06" db="EMBL/GenBank/DDBJ databases">
        <title>Saccharibacillus brassicae sp. nov., an endophytic bacterium isolated from Chinese cabbage seeds (Brassica pekinensis).</title>
        <authorList>
            <person name="Jiang L."/>
            <person name="Lee J."/>
            <person name="Kim S.W."/>
        </authorList>
    </citation>
    <scope>NUCLEOTIDE SEQUENCE [LARGE SCALE GENOMIC DNA]</scope>
    <source>
        <strain evidence="8">KCTC 43072 / ATSA2</strain>
    </source>
</reference>
<dbReference type="InterPro" id="IPR006145">
    <property type="entry name" value="PsdUridine_synth_RsuA/RluA"/>
</dbReference>
<dbReference type="GO" id="GO:0000455">
    <property type="term" value="P:enzyme-directed rRNA pseudouridine synthesis"/>
    <property type="evidence" value="ECO:0007669"/>
    <property type="project" value="TreeGrafter"/>
</dbReference>
<feature type="active site" evidence="3">
    <location>
        <position position="175"/>
    </location>
</feature>
<sequence length="338" mass="36222">MARLWTRRGEWIETALPAASAPAGGAEAADPAAAPAQAEDAAQAAAPLAEANSAASAEVPAQAAGIGPENAAAAALGVPEKLARRLRHAGEIQVRGSRVKLRLRPDEDLGFEPVWTEDGLEALHEDDFCLVVRKPAGMPVHPDGGAKRLTLANVVAAHLQMHGEACAVHHVHRLDEHTSGPVLYAKGELARLALDEQMREKSISRVYLAIVEGKFPNSLRVINAPIGRDRHHNSRRRVSPGGQEAVTRVRLVRTLAGGRASLVRLVLETGRTHQIRVHMAHAGYPLIGDVLYGGSDELLDRQALHGESLSFKHPFSGELIEVSDPLPADLEALLHRLT</sequence>
<dbReference type="PANTHER" id="PTHR21600">
    <property type="entry name" value="MITOCHONDRIAL RNA PSEUDOURIDINE SYNTHASE"/>
    <property type="match status" value="1"/>
</dbReference>
<keyword evidence="8" id="KW-1185">Reference proteome</keyword>
<dbReference type="GO" id="GO:0009982">
    <property type="term" value="F:pseudouridine synthase activity"/>
    <property type="evidence" value="ECO:0007669"/>
    <property type="project" value="InterPro"/>
</dbReference>
<evidence type="ECO:0000256" key="3">
    <source>
        <dbReference type="PIRSR" id="PIRSR606225-1"/>
    </source>
</evidence>
<dbReference type="KEGG" id="saca:FFV09_04035"/>
<evidence type="ECO:0000256" key="4">
    <source>
        <dbReference type="RuleBase" id="RU362028"/>
    </source>
</evidence>